<evidence type="ECO:0000259" key="2">
    <source>
        <dbReference type="PROSITE" id="PS50879"/>
    </source>
</evidence>
<evidence type="ECO:0000313" key="3">
    <source>
        <dbReference type="EMBL" id="PRQ43848.1"/>
    </source>
</evidence>
<name>A0A2P6RBP8_ROSCH</name>
<dbReference type="InterPro" id="IPR012337">
    <property type="entry name" value="RNaseH-like_sf"/>
</dbReference>
<organism evidence="3 4">
    <name type="scientific">Rosa chinensis</name>
    <name type="common">China rose</name>
    <dbReference type="NCBI Taxonomy" id="74649"/>
    <lineage>
        <taxon>Eukaryota</taxon>
        <taxon>Viridiplantae</taxon>
        <taxon>Streptophyta</taxon>
        <taxon>Embryophyta</taxon>
        <taxon>Tracheophyta</taxon>
        <taxon>Spermatophyta</taxon>
        <taxon>Magnoliopsida</taxon>
        <taxon>eudicotyledons</taxon>
        <taxon>Gunneridae</taxon>
        <taxon>Pentapetalae</taxon>
        <taxon>rosids</taxon>
        <taxon>fabids</taxon>
        <taxon>Rosales</taxon>
        <taxon>Rosaceae</taxon>
        <taxon>Rosoideae</taxon>
        <taxon>Rosoideae incertae sedis</taxon>
        <taxon>Rosa</taxon>
    </lineage>
</organism>
<dbReference type="InterPro" id="IPR036514">
    <property type="entry name" value="SGNH_hydro_sf"/>
</dbReference>
<keyword evidence="1" id="KW-0472">Membrane</keyword>
<dbReference type="Gene3D" id="3.40.50.1110">
    <property type="entry name" value="SGNH hydrolase"/>
    <property type="match status" value="1"/>
</dbReference>
<reference evidence="3 4" key="1">
    <citation type="journal article" date="2018" name="Nat. Genet.">
        <title>The Rosa genome provides new insights in the design of modern roses.</title>
        <authorList>
            <person name="Bendahmane M."/>
        </authorList>
    </citation>
    <scope>NUCLEOTIDE SEQUENCE [LARGE SCALE GENOMIC DNA]</scope>
    <source>
        <strain evidence="4">cv. Old Blush</strain>
    </source>
</reference>
<feature type="domain" description="RNase H type-1" evidence="2">
    <location>
        <begin position="55"/>
        <end position="185"/>
    </location>
</feature>
<comment type="caution">
    <text evidence="3">The sequence shown here is derived from an EMBL/GenBank/DDBJ whole genome shotgun (WGS) entry which is preliminary data.</text>
</comment>
<dbReference type="PANTHER" id="PTHR47723">
    <property type="entry name" value="OS05G0353850 PROTEIN"/>
    <property type="match status" value="1"/>
</dbReference>
<keyword evidence="1" id="KW-0812">Transmembrane</keyword>
<keyword evidence="3" id="KW-0378">Hydrolase</keyword>
<accession>A0A2P6RBP8</accession>
<dbReference type="GO" id="GO:0003676">
    <property type="term" value="F:nucleic acid binding"/>
    <property type="evidence" value="ECO:0007669"/>
    <property type="project" value="InterPro"/>
</dbReference>
<feature type="transmembrane region" description="Helical" evidence="1">
    <location>
        <begin position="206"/>
        <end position="226"/>
    </location>
</feature>
<dbReference type="GO" id="GO:0004523">
    <property type="term" value="F:RNA-DNA hybrid ribonuclease activity"/>
    <property type="evidence" value="ECO:0007669"/>
    <property type="project" value="InterPro"/>
</dbReference>
<proteinExistence type="predicted"/>
<dbReference type="Proteomes" id="UP000238479">
    <property type="component" value="Chromosome 3"/>
</dbReference>
<evidence type="ECO:0000313" key="4">
    <source>
        <dbReference type="Proteomes" id="UP000238479"/>
    </source>
</evidence>
<dbReference type="InterPro" id="IPR002156">
    <property type="entry name" value="RNaseH_domain"/>
</dbReference>
<dbReference type="InterPro" id="IPR053151">
    <property type="entry name" value="RNase_H-like"/>
</dbReference>
<dbReference type="Pfam" id="PF13456">
    <property type="entry name" value="RVT_3"/>
    <property type="match status" value="1"/>
</dbReference>
<evidence type="ECO:0000256" key="1">
    <source>
        <dbReference type="SAM" id="Phobius"/>
    </source>
</evidence>
<dbReference type="Gramene" id="PRQ43848">
    <property type="protein sequence ID" value="PRQ43848"/>
    <property type="gene ID" value="RchiOBHm_Chr3g0472791"/>
</dbReference>
<keyword evidence="4" id="KW-1185">Reference proteome</keyword>
<dbReference type="PROSITE" id="PS50879">
    <property type="entry name" value="RNASE_H_1"/>
    <property type="match status" value="1"/>
</dbReference>
<dbReference type="SUPFAM" id="SSF53098">
    <property type="entry name" value="Ribonuclease H-like"/>
    <property type="match status" value="1"/>
</dbReference>
<sequence>MRIFSSLKAWLGFAAPYMPGYSNGLVDTQLLVGLGIQPIPKNRVAPRLVLWHPPIFPWIKLNIDGLAKGNPGPAACGGVFRDTHGHYTGGYCQGLGHKSAFYSELMGMIIGIEYVFQDGWRCLWLECDSTSVIACIKSSSFVPPWPLRIAWLICLARIREMTFHCSHILREGNMAADRMANMGFLSPSLGLFGLITKLGADGFSWQIAQFLFFLPLFCFASCLIIWKLGKFKVLLQFFHFLLSFFLAFGDMKRIYDFGVKKILVTNLAPMGRLPRITSVSSFKYCNETLNSLVRSQNLLLQQAVAKLNIETESSSFIVLDHYALFMSVFKNKGRDGNGAGWGWGLYSQYHPHPQGEATRMASINEEWADVDGVAWHKWVPRSCVSKANLRVAYGEVPKTFWRLNSNWWLKSMWVLKSRALGVQNEYECFLDLDSFMDQTNELYLYGVSHLGSRRIVSSNNPFVLYVLWCVYVVY</sequence>
<gene>
    <name evidence="3" type="ORF">RchiOBHm_Chr3g0472791</name>
</gene>
<dbReference type="Gene3D" id="3.30.420.10">
    <property type="entry name" value="Ribonuclease H-like superfamily/Ribonuclease H"/>
    <property type="match status" value="1"/>
</dbReference>
<dbReference type="CDD" id="cd06222">
    <property type="entry name" value="RNase_H_like"/>
    <property type="match status" value="1"/>
</dbReference>
<feature type="transmembrane region" description="Helical" evidence="1">
    <location>
        <begin position="233"/>
        <end position="251"/>
    </location>
</feature>
<dbReference type="EMBL" id="PDCK01000041">
    <property type="protein sequence ID" value="PRQ43848.1"/>
    <property type="molecule type" value="Genomic_DNA"/>
</dbReference>
<dbReference type="AlphaFoldDB" id="A0A2P6RBP8"/>
<dbReference type="InterPro" id="IPR036397">
    <property type="entry name" value="RNaseH_sf"/>
</dbReference>
<dbReference type="InterPro" id="IPR044730">
    <property type="entry name" value="RNase_H-like_dom_plant"/>
</dbReference>
<protein>
    <submittedName>
        <fullName evidence="3">Putative ribonuclease H-like domain, SGNH hydrolase-type esterase domain-containing protein</fullName>
    </submittedName>
</protein>
<dbReference type="PANTHER" id="PTHR47723:SF23">
    <property type="entry name" value="REVERSE TRANSCRIPTASE-LIKE PROTEIN"/>
    <property type="match status" value="1"/>
</dbReference>
<keyword evidence="1" id="KW-1133">Transmembrane helix</keyword>